<dbReference type="InterPro" id="IPR000504">
    <property type="entry name" value="RRM_dom"/>
</dbReference>
<dbReference type="Proteomes" id="UP000663828">
    <property type="component" value="Unassembled WGS sequence"/>
</dbReference>
<dbReference type="SMART" id="SM00360">
    <property type="entry name" value="RRM"/>
    <property type="match status" value="1"/>
</dbReference>
<dbReference type="AlphaFoldDB" id="A0A815IM23"/>
<evidence type="ECO:0000313" key="6">
    <source>
        <dbReference type="Proteomes" id="UP000663828"/>
    </source>
</evidence>
<feature type="region of interest" description="Disordered" evidence="2">
    <location>
        <begin position="77"/>
        <end position="180"/>
    </location>
</feature>
<dbReference type="Pfam" id="PF00076">
    <property type="entry name" value="RRM_1"/>
    <property type="match status" value="1"/>
</dbReference>
<accession>A0A815IM23</accession>
<sequence length="180" mass="21477">MNNVSRNLYVGNVHPDTESHELKEIFERYGEVERCQVRFGGPTYNVAFGFVSYHSIVHAETAQRSEHGRVHRGRTLVVEFTKTTPGQNLNRNRRTENREDSELNQLRRSNRYESYAGYRRSRSSSNSRRTSRHRSPNNDRRRRYDRSRSPHKRRLGSKRHYSSSNDRRHRLSHSSKDNKY</sequence>
<name>A0A815IM23_ADIRI</name>
<keyword evidence="1" id="KW-0694">RNA-binding</keyword>
<protein>
    <recommendedName>
        <fullName evidence="3">RRM domain-containing protein</fullName>
    </recommendedName>
</protein>
<keyword evidence="6" id="KW-1185">Reference proteome</keyword>
<feature type="domain" description="RRM" evidence="3">
    <location>
        <begin position="6"/>
        <end position="83"/>
    </location>
</feature>
<dbReference type="PROSITE" id="PS50102">
    <property type="entry name" value="RRM"/>
    <property type="match status" value="1"/>
</dbReference>
<dbReference type="InterPro" id="IPR050441">
    <property type="entry name" value="RBM"/>
</dbReference>
<evidence type="ECO:0000256" key="1">
    <source>
        <dbReference type="PROSITE-ProRule" id="PRU00176"/>
    </source>
</evidence>
<dbReference type="InterPro" id="IPR012677">
    <property type="entry name" value="Nucleotide-bd_a/b_plait_sf"/>
</dbReference>
<dbReference type="EMBL" id="CAJNOJ010000309">
    <property type="protein sequence ID" value="CAF1388671.1"/>
    <property type="molecule type" value="Genomic_DNA"/>
</dbReference>
<dbReference type="InterPro" id="IPR035979">
    <property type="entry name" value="RBD_domain_sf"/>
</dbReference>
<feature type="compositionally biased region" description="Basic residues" evidence="2">
    <location>
        <begin position="129"/>
        <end position="173"/>
    </location>
</feature>
<evidence type="ECO:0000313" key="5">
    <source>
        <dbReference type="EMBL" id="CAF1388671.1"/>
    </source>
</evidence>
<dbReference type="SUPFAM" id="SSF54928">
    <property type="entry name" value="RNA-binding domain, RBD"/>
    <property type="match status" value="1"/>
</dbReference>
<dbReference type="Proteomes" id="UP000663852">
    <property type="component" value="Unassembled WGS sequence"/>
</dbReference>
<dbReference type="GO" id="GO:0003723">
    <property type="term" value="F:RNA binding"/>
    <property type="evidence" value="ECO:0007669"/>
    <property type="project" value="UniProtKB-UniRule"/>
</dbReference>
<dbReference type="OrthoDB" id="1099063at2759"/>
<proteinExistence type="predicted"/>
<evidence type="ECO:0000259" key="3">
    <source>
        <dbReference type="PROSITE" id="PS50102"/>
    </source>
</evidence>
<evidence type="ECO:0000256" key="2">
    <source>
        <dbReference type="SAM" id="MobiDB-lite"/>
    </source>
</evidence>
<dbReference type="PANTHER" id="PTHR48034">
    <property type="entry name" value="TRANSFORMER-2 SEX-DETERMINING PROTEIN-RELATED"/>
    <property type="match status" value="1"/>
</dbReference>
<organism evidence="4 6">
    <name type="scientific">Adineta ricciae</name>
    <name type="common">Rotifer</name>
    <dbReference type="NCBI Taxonomy" id="249248"/>
    <lineage>
        <taxon>Eukaryota</taxon>
        <taxon>Metazoa</taxon>
        <taxon>Spiralia</taxon>
        <taxon>Gnathifera</taxon>
        <taxon>Rotifera</taxon>
        <taxon>Eurotatoria</taxon>
        <taxon>Bdelloidea</taxon>
        <taxon>Adinetida</taxon>
        <taxon>Adinetidae</taxon>
        <taxon>Adineta</taxon>
    </lineage>
</organism>
<evidence type="ECO:0000313" key="4">
    <source>
        <dbReference type="EMBL" id="CAF1367650.1"/>
    </source>
</evidence>
<dbReference type="CDD" id="cd00590">
    <property type="entry name" value="RRM_SF"/>
    <property type="match status" value="1"/>
</dbReference>
<gene>
    <name evidence="5" type="ORF">EDS130_LOCUS35340</name>
    <name evidence="4" type="ORF">XAT740_LOCUS32362</name>
</gene>
<reference evidence="4" key="1">
    <citation type="submission" date="2021-02" db="EMBL/GenBank/DDBJ databases">
        <authorList>
            <person name="Nowell W R."/>
        </authorList>
    </citation>
    <scope>NUCLEOTIDE SEQUENCE</scope>
</reference>
<comment type="caution">
    <text evidence="4">The sequence shown here is derived from an EMBL/GenBank/DDBJ whole genome shotgun (WGS) entry which is preliminary data.</text>
</comment>
<dbReference type="Gene3D" id="3.30.70.330">
    <property type="match status" value="1"/>
</dbReference>
<dbReference type="EMBL" id="CAJNOR010003013">
    <property type="protein sequence ID" value="CAF1367650.1"/>
    <property type="molecule type" value="Genomic_DNA"/>
</dbReference>